<dbReference type="Proteomes" id="UP000639338">
    <property type="component" value="Unassembled WGS sequence"/>
</dbReference>
<dbReference type="PANTHER" id="PTHR31040">
    <property type="entry name" value="NURIM"/>
    <property type="match status" value="1"/>
</dbReference>
<evidence type="ECO:0000256" key="5">
    <source>
        <dbReference type="ARBA" id="ARBA00023136"/>
    </source>
</evidence>
<evidence type="ECO:0000256" key="8">
    <source>
        <dbReference type="SAM" id="Phobius"/>
    </source>
</evidence>
<feature type="transmembrane region" description="Helical" evidence="8">
    <location>
        <begin position="97"/>
        <end position="114"/>
    </location>
</feature>
<reference evidence="9 10" key="1">
    <citation type="submission" date="2020-08" db="EMBL/GenBank/DDBJ databases">
        <title>Aphidius gifuensis genome sequencing and assembly.</title>
        <authorList>
            <person name="Du Z."/>
        </authorList>
    </citation>
    <scope>NUCLEOTIDE SEQUENCE [LARGE SCALE GENOMIC DNA]</scope>
    <source>
        <strain evidence="9">YNYX2018</strain>
        <tissue evidence="9">Adults</tissue>
    </source>
</reference>
<dbReference type="GO" id="GO:0005637">
    <property type="term" value="C:nuclear inner membrane"/>
    <property type="evidence" value="ECO:0007669"/>
    <property type="project" value="UniProtKB-SubCell"/>
</dbReference>
<dbReference type="InterPro" id="IPR033580">
    <property type="entry name" value="Nurim-like"/>
</dbReference>
<proteinExistence type="inferred from homology"/>
<evidence type="ECO:0000313" key="10">
    <source>
        <dbReference type="Proteomes" id="UP000639338"/>
    </source>
</evidence>
<comment type="caution">
    <text evidence="9">The sequence shown here is derived from an EMBL/GenBank/DDBJ whole genome shotgun (WGS) entry which is preliminary data.</text>
</comment>
<gene>
    <name evidence="9" type="ORF">HCN44_003515</name>
</gene>
<feature type="transmembrane region" description="Helical" evidence="8">
    <location>
        <begin position="134"/>
        <end position="155"/>
    </location>
</feature>
<evidence type="ECO:0000256" key="3">
    <source>
        <dbReference type="ARBA" id="ARBA00022692"/>
    </source>
</evidence>
<feature type="transmembrane region" description="Helical" evidence="8">
    <location>
        <begin position="187"/>
        <end position="208"/>
    </location>
</feature>
<name>A0A834XL73_APHGI</name>
<keyword evidence="3 8" id="KW-0812">Transmembrane</keyword>
<protein>
    <recommendedName>
        <fullName evidence="7">Nuclear envelope membrane protein</fullName>
    </recommendedName>
    <alternativeName>
        <fullName evidence="6">Nuclear rim protein</fullName>
    </alternativeName>
</protein>
<keyword evidence="10" id="KW-1185">Reference proteome</keyword>
<comment type="subcellular location">
    <subcellularLocation>
        <location evidence="1">Nucleus inner membrane</location>
        <topology evidence="1">Multi-pass membrane protein</topology>
    </subcellularLocation>
</comment>
<evidence type="ECO:0000256" key="6">
    <source>
        <dbReference type="ARBA" id="ARBA00031700"/>
    </source>
</evidence>
<accession>A0A834XL73</accession>
<evidence type="ECO:0000313" key="9">
    <source>
        <dbReference type="EMBL" id="KAF7987652.1"/>
    </source>
</evidence>
<comment type="similarity">
    <text evidence="2">Belongs to the nurim family.</text>
</comment>
<dbReference type="PANTHER" id="PTHR31040:SF1">
    <property type="entry name" value="NURIM"/>
    <property type="match status" value="1"/>
</dbReference>
<dbReference type="OrthoDB" id="10050858at2759"/>
<evidence type="ECO:0000256" key="7">
    <source>
        <dbReference type="ARBA" id="ARBA00032957"/>
    </source>
</evidence>
<sequence length="250" mass="29573">MIKMGLSNTFGIVICAGSFLYTFHVLYNFMYFTSAHNENYKTLVQTPTDDNMIVISLWKLFQNTCLLSVFMLQHSAMSSKFIKNIYENLNIPDIERSIYNGFSSAALHFVISYWQAVPWISFWNFDTSTNNKLWIFFTCLHLLGWFIIYSGCVMLDISELSGLKQVYYKISNRPCPMSTKSKEYQRYLLHMRHPSFIGFLLILWMHPFMTLDRFLLSSILSAYMLIMWTIDEEDCQYHATNVYRKHRELS</sequence>
<feature type="transmembrane region" description="Helical" evidence="8">
    <location>
        <begin position="12"/>
        <end position="32"/>
    </location>
</feature>
<dbReference type="EMBL" id="JACMRX010000006">
    <property type="protein sequence ID" value="KAF7987652.1"/>
    <property type="molecule type" value="Genomic_DNA"/>
</dbReference>
<keyword evidence="5 8" id="KW-0472">Membrane</keyword>
<evidence type="ECO:0000256" key="4">
    <source>
        <dbReference type="ARBA" id="ARBA00022989"/>
    </source>
</evidence>
<organism evidence="9 10">
    <name type="scientific">Aphidius gifuensis</name>
    <name type="common">Parasitoid wasp</name>
    <dbReference type="NCBI Taxonomy" id="684658"/>
    <lineage>
        <taxon>Eukaryota</taxon>
        <taxon>Metazoa</taxon>
        <taxon>Ecdysozoa</taxon>
        <taxon>Arthropoda</taxon>
        <taxon>Hexapoda</taxon>
        <taxon>Insecta</taxon>
        <taxon>Pterygota</taxon>
        <taxon>Neoptera</taxon>
        <taxon>Endopterygota</taxon>
        <taxon>Hymenoptera</taxon>
        <taxon>Apocrita</taxon>
        <taxon>Ichneumonoidea</taxon>
        <taxon>Braconidae</taxon>
        <taxon>Aphidiinae</taxon>
        <taxon>Aphidius</taxon>
    </lineage>
</organism>
<evidence type="ECO:0000256" key="2">
    <source>
        <dbReference type="ARBA" id="ARBA00010631"/>
    </source>
</evidence>
<dbReference type="AlphaFoldDB" id="A0A834XL73"/>
<keyword evidence="4 8" id="KW-1133">Transmembrane helix</keyword>
<evidence type="ECO:0000256" key="1">
    <source>
        <dbReference type="ARBA" id="ARBA00004473"/>
    </source>
</evidence>